<gene>
    <name evidence="2" type="ORF">DSM110277_02046</name>
</gene>
<evidence type="ECO:0008006" key="4">
    <source>
        <dbReference type="Google" id="ProtNLM"/>
    </source>
</evidence>
<feature type="chain" id="PRO_5043578769" description="Lipoprotein" evidence="1">
    <location>
        <begin position="23"/>
        <end position="117"/>
    </location>
</feature>
<dbReference type="RefSeq" id="WP_243250273.1">
    <property type="nucleotide sequence ID" value="NZ_CP084959.1"/>
</dbReference>
<keyword evidence="3" id="KW-1185">Reference proteome</keyword>
<keyword evidence="1" id="KW-0732">Signal</keyword>
<organism evidence="2 3">
    <name type="scientific">Sulfitobacter pontiacus</name>
    <dbReference type="NCBI Taxonomy" id="60137"/>
    <lineage>
        <taxon>Bacteria</taxon>
        <taxon>Pseudomonadati</taxon>
        <taxon>Pseudomonadota</taxon>
        <taxon>Alphaproteobacteria</taxon>
        <taxon>Rhodobacterales</taxon>
        <taxon>Roseobacteraceae</taxon>
        <taxon>Sulfitobacter</taxon>
    </lineage>
</organism>
<reference evidence="3" key="1">
    <citation type="journal article" date="2022" name="Microorganisms">
        <title>Beyond the ABCs#Discovery of Three New Plasmid Types in Rhodobacterales (RepQ, RepY, RepW).</title>
        <authorList>
            <person name="Freese H.M."/>
            <person name="Ringel V."/>
            <person name="Overmann J."/>
            <person name="Petersen J."/>
        </authorList>
    </citation>
    <scope>NUCLEOTIDE SEQUENCE [LARGE SCALE GENOMIC DNA]</scope>
    <source>
        <strain evidence="3">DSM 110277</strain>
    </source>
</reference>
<evidence type="ECO:0000256" key="1">
    <source>
        <dbReference type="SAM" id="SignalP"/>
    </source>
</evidence>
<feature type="signal peptide" evidence="1">
    <location>
        <begin position="1"/>
        <end position="22"/>
    </location>
</feature>
<dbReference type="AlphaFoldDB" id="A0AAX3AC08"/>
<dbReference type="EMBL" id="CP084959">
    <property type="protein sequence ID" value="UOA23617.1"/>
    <property type="molecule type" value="Genomic_DNA"/>
</dbReference>
<name>A0AAX3AC08_9RHOB</name>
<evidence type="ECO:0000313" key="3">
    <source>
        <dbReference type="Proteomes" id="UP000830781"/>
    </source>
</evidence>
<protein>
    <recommendedName>
        <fullName evidence="4">Lipoprotein</fullName>
    </recommendedName>
</protein>
<proteinExistence type="predicted"/>
<accession>A0AAX3AC08</accession>
<evidence type="ECO:0000313" key="2">
    <source>
        <dbReference type="EMBL" id="UOA23617.1"/>
    </source>
</evidence>
<dbReference type="Proteomes" id="UP000830781">
    <property type="component" value="Chromosome"/>
</dbReference>
<dbReference type="PROSITE" id="PS51257">
    <property type="entry name" value="PROKAR_LIPOPROTEIN"/>
    <property type="match status" value="1"/>
</dbReference>
<sequence>MKNKAIASSLLLIAACSGVNEAITKYGSTKPVTYEIGEEKWRIFDQPENNRLMITPTVGASAGQGAVTGITYGLARNPYSQRETFEPPAAAYLSTRQCKITEGHLVVNTQFEFKYSC</sequence>